<evidence type="ECO:0000313" key="2">
    <source>
        <dbReference type="Proteomes" id="UP000788993"/>
    </source>
</evidence>
<dbReference type="RefSeq" id="XP_018210587.1">
    <property type="nucleotide sequence ID" value="XM_018356200.1"/>
</dbReference>
<dbReference type="AlphaFoldDB" id="A0A1B7SGR0"/>
<dbReference type="Proteomes" id="UP000788993">
    <property type="component" value="Unassembled WGS sequence"/>
</dbReference>
<proteinExistence type="predicted"/>
<comment type="caution">
    <text evidence="1">The sequence shown here is derived from an EMBL/GenBank/DDBJ whole genome shotgun (WGS) entry which is preliminary data.</text>
</comment>
<name>A0A1B7SGR0_9ASCO</name>
<evidence type="ECO:0000313" key="1">
    <source>
        <dbReference type="EMBL" id="KAH3673877.1"/>
    </source>
</evidence>
<accession>A0A1B7SGR0</accession>
<organism evidence="1 2">
    <name type="scientific">Ogataea polymorpha</name>
    <dbReference type="NCBI Taxonomy" id="460523"/>
    <lineage>
        <taxon>Eukaryota</taxon>
        <taxon>Fungi</taxon>
        <taxon>Dikarya</taxon>
        <taxon>Ascomycota</taxon>
        <taxon>Saccharomycotina</taxon>
        <taxon>Pichiomycetes</taxon>
        <taxon>Pichiales</taxon>
        <taxon>Pichiaceae</taxon>
        <taxon>Ogataea</taxon>
    </lineage>
</organism>
<reference evidence="1" key="1">
    <citation type="journal article" date="2021" name="Open Biol.">
        <title>Shared evolutionary footprints suggest mitochondrial oxidative damage underlies multiple complex I losses in fungi.</title>
        <authorList>
            <person name="Schikora-Tamarit M.A."/>
            <person name="Marcet-Houben M."/>
            <person name="Nosek J."/>
            <person name="Gabaldon T."/>
        </authorList>
    </citation>
    <scope>NUCLEOTIDE SEQUENCE</scope>
    <source>
        <strain evidence="1">NCAIM Y.01608</strain>
    </source>
</reference>
<dbReference type="EMBL" id="JAEUBD010000526">
    <property type="protein sequence ID" value="KAH3673877.1"/>
    <property type="molecule type" value="Genomic_DNA"/>
</dbReference>
<keyword evidence="2" id="KW-1185">Reference proteome</keyword>
<sequence>MTASSLLGNVLPLVVPFLTQQDKLNVAYANYELYQAVVPLLYQKLLFTGRPLVDSEGSWTNIGSLKNPLISDKKHREVYTLRQELLLQTLTLNKELAGYVEQVVVVDQEILRDLAHVLSQCPNLTRFEVPQPDRWFAEICKRPLESFVVTELDQLCHLPATVKRLKLGVLRSESISVFDRQQALKKIYSLDALGLVSDEPSITTFLKFLQPFARLRLTSLSIVYYHGYNDYNHVSRTLVQQLLDKTDPATLRELEMVLGCDEMACGCLGEFCRYLVSKAFDLRRLAILQRTVHRDHNYTEKFDVAVTSLLASMPNNERLTELYIKHTPPLDAMIVHGFEGNYNKRRDLYHSTLPHLRGLERLVCPTFVWSLACYEQLMSDLLWNGCTCDHCESFLSLFDEFIMKHHYYDAASGLEKDVISPCFFSCAAATLAARFVGSPLEHLPMLDVYWNFHSLLNMDHDAGYDCQFNQSFFRHLAACISHFLQDYVHEVSRTNPNLWHVNFNGIVFDKSDSWVCKNEKVYRSQ</sequence>
<gene>
    <name evidence="1" type="ORF">OGATHE_001857</name>
</gene>
<protein>
    <submittedName>
        <fullName evidence="1">Uncharacterized protein</fullName>
    </submittedName>
</protein>
<reference evidence="1" key="2">
    <citation type="submission" date="2021-01" db="EMBL/GenBank/DDBJ databases">
        <authorList>
            <person name="Schikora-Tamarit M.A."/>
        </authorList>
    </citation>
    <scope>NUCLEOTIDE SEQUENCE</scope>
    <source>
        <strain evidence="1">NCAIM Y.01608</strain>
    </source>
</reference>